<keyword evidence="6" id="KW-0274">FAD</keyword>
<dbReference type="InterPro" id="IPR001613">
    <property type="entry name" value="Flavin_amine_oxidase"/>
</dbReference>
<comment type="catalytic activity">
    <reaction evidence="4">
        <text>a secondary aliphatic amine + O2 + H2O = a primary amine + an aldehyde + H2O2</text>
        <dbReference type="Rhea" id="RHEA:26414"/>
        <dbReference type="ChEBI" id="CHEBI:15377"/>
        <dbReference type="ChEBI" id="CHEBI:15379"/>
        <dbReference type="ChEBI" id="CHEBI:16240"/>
        <dbReference type="ChEBI" id="CHEBI:17478"/>
        <dbReference type="ChEBI" id="CHEBI:58855"/>
        <dbReference type="ChEBI" id="CHEBI:65296"/>
        <dbReference type="EC" id="1.4.3.4"/>
    </reaction>
</comment>
<dbReference type="STRING" id="105696.A0A1Y2M436"/>
<dbReference type="PANTHER" id="PTHR43563:SF14">
    <property type="entry name" value="AMINE OXIDASE"/>
    <property type="match status" value="1"/>
</dbReference>
<accession>A0A1Y2M436</accession>
<evidence type="ECO:0000313" key="9">
    <source>
        <dbReference type="Proteomes" id="UP000193240"/>
    </source>
</evidence>
<keyword evidence="3 6" id="KW-0560">Oxidoreductase</keyword>
<sequence length="526" mass="56735">MSDQSSGYKVFRQPLRSQHHPTASIYPFPQNVFFLIPYLIGAIMRLLTPTVPLLLQAASLVTSTVVPESVDVVVVGAGLAGLTAARDLLHGNKSVIVLEARDRVGGKVYNKPLTNGAVTEVGAEFVGPTQDKVLGMISDLGLQIFDTYDKGQTIMYRNNTRVPFTPDPAVGGAPPVDTSSLLQIGAAREQLDAWAAELNVTSPWSHLQAAKWDAQTFEDYITEYANDADARFVLTTAVKALLSVEMKEVSLLYVLAYIAAAGNETTTGTLERLVAAKGGAQESRVVGGTGLIPTRLAENIVGMEHIVLNAPVTHITKCSQGYKVVSRSGTVLAKKVVVAMAPPLLKQIKFSPALPLNRTRLNEDTIMPPLGKGIAIYKTPFWRADNLSAAVQSDSGSTRVVWDSSPDDGSFGALLGFLLGDEMRALDRLSPTDAQAKIMPDYVRYFGPQASNVTEFVLQRWDLEEWSRGGPVAIAPPNVLGRYGPALRENADGLHFAGTETSEYWTGYMDGAIRSGERVAMEILSS</sequence>
<dbReference type="EC" id="1.4.3.-" evidence="6"/>
<feature type="binding site" evidence="5">
    <location>
        <position position="417"/>
    </location>
    <ligand>
        <name>substrate</name>
    </ligand>
</feature>
<feature type="binding site" evidence="5">
    <location>
        <begin position="99"/>
        <end position="100"/>
    </location>
    <ligand>
        <name>FAD</name>
        <dbReference type="ChEBI" id="CHEBI:57692"/>
    </ligand>
</feature>
<organism evidence="8 9">
    <name type="scientific">Epicoccum nigrum</name>
    <name type="common">Soil fungus</name>
    <name type="synonym">Epicoccum purpurascens</name>
    <dbReference type="NCBI Taxonomy" id="105696"/>
    <lineage>
        <taxon>Eukaryota</taxon>
        <taxon>Fungi</taxon>
        <taxon>Dikarya</taxon>
        <taxon>Ascomycota</taxon>
        <taxon>Pezizomycotina</taxon>
        <taxon>Dothideomycetes</taxon>
        <taxon>Pleosporomycetidae</taxon>
        <taxon>Pleosporales</taxon>
        <taxon>Pleosporineae</taxon>
        <taxon>Didymellaceae</taxon>
        <taxon>Epicoccum</taxon>
    </lineage>
</organism>
<dbReference type="SUPFAM" id="SSF54373">
    <property type="entry name" value="FAD-linked reductases, C-terminal domain"/>
    <property type="match status" value="1"/>
</dbReference>
<dbReference type="AlphaFoldDB" id="A0A1Y2M436"/>
<dbReference type="OMA" id="PIHWAGT"/>
<evidence type="ECO:0000256" key="6">
    <source>
        <dbReference type="RuleBase" id="RU362067"/>
    </source>
</evidence>
<dbReference type="Gene3D" id="3.50.50.60">
    <property type="entry name" value="FAD/NAD(P)-binding domain"/>
    <property type="match status" value="1"/>
</dbReference>
<evidence type="ECO:0000256" key="5">
    <source>
        <dbReference type="PIRSR" id="PIRSR601613-1"/>
    </source>
</evidence>
<dbReference type="Pfam" id="PF01593">
    <property type="entry name" value="Amino_oxidase"/>
    <property type="match status" value="1"/>
</dbReference>
<evidence type="ECO:0000256" key="4">
    <source>
        <dbReference type="ARBA" id="ARBA00048448"/>
    </source>
</evidence>
<feature type="binding site" evidence="5">
    <location>
        <position position="312"/>
    </location>
    <ligand>
        <name>FAD</name>
        <dbReference type="ChEBI" id="CHEBI:57692"/>
    </ligand>
</feature>
<dbReference type="InterPro" id="IPR050703">
    <property type="entry name" value="Flavin_MAO"/>
</dbReference>
<dbReference type="InParanoid" id="A0A1Y2M436"/>
<dbReference type="GO" id="GO:0097621">
    <property type="term" value="F:monoamine oxidase activity"/>
    <property type="evidence" value="ECO:0007669"/>
    <property type="project" value="UniProtKB-EC"/>
</dbReference>
<feature type="domain" description="Amine oxidase" evidence="7">
    <location>
        <begin position="79"/>
        <end position="524"/>
    </location>
</feature>
<evidence type="ECO:0000259" key="7">
    <source>
        <dbReference type="Pfam" id="PF01593"/>
    </source>
</evidence>
<reference evidence="8 9" key="1">
    <citation type="journal article" date="2017" name="Genome Announc.">
        <title>Genome sequence of the saprophytic ascomycete Epicoccum nigrum ICMP 19927 strain isolated from New Zealand.</title>
        <authorList>
            <person name="Fokin M."/>
            <person name="Fleetwood D."/>
            <person name="Weir B.S."/>
            <person name="Villas-Boas S.G."/>
        </authorList>
    </citation>
    <scope>NUCLEOTIDE SEQUENCE [LARGE SCALE GENOMIC DNA]</scope>
    <source>
        <strain evidence="8 9">ICMP 19927</strain>
    </source>
</reference>
<gene>
    <name evidence="8" type="ORF">B5807_04707</name>
</gene>
<proteinExistence type="inferred from homology"/>
<dbReference type="PRINTS" id="PR00757">
    <property type="entry name" value="AMINEOXDASEF"/>
</dbReference>
<evidence type="ECO:0000313" key="8">
    <source>
        <dbReference type="EMBL" id="OSS50217.1"/>
    </source>
</evidence>
<comment type="cofactor">
    <cofactor evidence="1 6">
        <name>FAD</name>
        <dbReference type="ChEBI" id="CHEBI:57692"/>
    </cofactor>
</comment>
<dbReference type="InterPro" id="IPR036188">
    <property type="entry name" value="FAD/NAD-bd_sf"/>
</dbReference>
<dbReference type="InterPro" id="IPR002937">
    <property type="entry name" value="Amino_oxidase"/>
</dbReference>
<feature type="binding site" evidence="5">
    <location>
        <position position="500"/>
    </location>
    <ligand>
        <name>FAD</name>
        <dbReference type="ChEBI" id="CHEBI:57692"/>
    </ligand>
</feature>
<dbReference type="SUPFAM" id="SSF51905">
    <property type="entry name" value="FAD/NAD(P)-binding domain"/>
    <property type="match status" value="1"/>
</dbReference>
<keyword evidence="9" id="KW-1185">Reference proteome</keyword>
<dbReference type="EMBL" id="KZ107842">
    <property type="protein sequence ID" value="OSS50217.1"/>
    <property type="molecule type" value="Genomic_DNA"/>
</dbReference>
<evidence type="ECO:0000256" key="2">
    <source>
        <dbReference type="ARBA" id="ARBA00005995"/>
    </source>
</evidence>
<comment type="similarity">
    <text evidence="2 6">Belongs to the flavin monoamine oxidase family.</text>
</comment>
<protein>
    <recommendedName>
        <fullName evidence="6">Amine oxidase</fullName>
        <ecNumber evidence="6">1.4.3.-</ecNumber>
    </recommendedName>
</protein>
<dbReference type="PANTHER" id="PTHR43563">
    <property type="entry name" value="AMINE OXIDASE"/>
    <property type="match status" value="1"/>
</dbReference>
<dbReference type="Proteomes" id="UP000193240">
    <property type="component" value="Unassembled WGS sequence"/>
</dbReference>
<dbReference type="Gene3D" id="3.90.660.10">
    <property type="match status" value="1"/>
</dbReference>
<evidence type="ECO:0000256" key="1">
    <source>
        <dbReference type="ARBA" id="ARBA00001974"/>
    </source>
</evidence>
<keyword evidence="6" id="KW-0285">Flavoprotein</keyword>
<dbReference type="Gene3D" id="1.10.405.10">
    <property type="entry name" value="Guanine Nucleotide Dissociation Inhibitor, domain 1"/>
    <property type="match status" value="1"/>
</dbReference>
<evidence type="ECO:0000256" key="3">
    <source>
        <dbReference type="ARBA" id="ARBA00023002"/>
    </source>
</evidence>
<name>A0A1Y2M436_EPING</name>